<proteinExistence type="predicted"/>
<dbReference type="InterPro" id="IPR021860">
    <property type="entry name" value="Peptidase_S12_Pab87-rel_C"/>
</dbReference>
<feature type="compositionally biased region" description="Polar residues" evidence="1">
    <location>
        <begin position="1"/>
        <end position="13"/>
    </location>
</feature>
<evidence type="ECO:0000259" key="2">
    <source>
        <dbReference type="Pfam" id="PF11954"/>
    </source>
</evidence>
<accession>H3SFU7</accession>
<keyword evidence="4" id="KW-1185">Reference proteome</keyword>
<dbReference type="STRING" id="1131935.PDENDC454_12010"/>
<reference evidence="3 4" key="1">
    <citation type="journal article" date="2012" name="J. Bacteriol.">
        <title>Genome Sequence of the Pattern-Forming Social Bacterium Paenibacillus dendritiformis C454 Chiral Morphotype.</title>
        <authorList>
            <person name="Sirota-Madi A."/>
            <person name="Olender T."/>
            <person name="Helman Y."/>
            <person name="Brainis I."/>
            <person name="Finkelshtein A."/>
            <person name="Roth D."/>
            <person name="Hagai E."/>
            <person name="Leshkowitz D."/>
            <person name="Brodsky L."/>
            <person name="Galatenko V."/>
            <person name="Nikolaev V."/>
            <person name="Gutnick D.L."/>
            <person name="Lancet D."/>
            <person name="Ben-Jacob E."/>
        </authorList>
    </citation>
    <scope>NUCLEOTIDE SEQUENCE [LARGE SCALE GENOMIC DNA]</scope>
    <source>
        <strain evidence="3 4">C454</strain>
    </source>
</reference>
<comment type="caution">
    <text evidence="3">The sequence shown here is derived from an EMBL/GenBank/DDBJ whole genome shotgun (WGS) entry which is preliminary data.</text>
</comment>
<feature type="region of interest" description="Disordered" evidence="1">
    <location>
        <begin position="1"/>
        <end position="52"/>
    </location>
</feature>
<gene>
    <name evidence="3" type="ORF">PDENDC454_12010</name>
</gene>
<dbReference type="RefSeq" id="WP_006676902.1">
    <property type="nucleotide sequence ID" value="NZ_AHKH01000025.1"/>
</dbReference>
<evidence type="ECO:0000313" key="3">
    <source>
        <dbReference type="EMBL" id="EHQ62129.1"/>
    </source>
</evidence>
<dbReference type="Pfam" id="PF11954">
    <property type="entry name" value="DUF3471"/>
    <property type="match status" value="1"/>
</dbReference>
<dbReference type="AlphaFoldDB" id="H3SFU7"/>
<dbReference type="Proteomes" id="UP000003900">
    <property type="component" value="Unassembled WGS sequence"/>
</dbReference>
<evidence type="ECO:0000313" key="4">
    <source>
        <dbReference type="Proteomes" id="UP000003900"/>
    </source>
</evidence>
<dbReference type="Gene3D" id="2.40.128.600">
    <property type="match status" value="1"/>
</dbReference>
<organism evidence="3 4">
    <name type="scientific">Paenibacillus dendritiformis C454</name>
    <dbReference type="NCBI Taxonomy" id="1131935"/>
    <lineage>
        <taxon>Bacteria</taxon>
        <taxon>Bacillati</taxon>
        <taxon>Bacillota</taxon>
        <taxon>Bacilli</taxon>
        <taxon>Bacillales</taxon>
        <taxon>Paenibacillaceae</taxon>
        <taxon>Paenibacillus</taxon>
    </lineage>
</organism>
<protein>
    <recommendedName>
        <fullName evidence="2">Peptidase S12 Pab87-related C-terminal domain-containing protein</fullName>
    </recommendedName>
</protein>
<dbReference type="PATRIC" id="fig|1131935.3.peg.2476"/>
<feature type="compositionally biased region" description="Basic and acidic residues" evidence="1">
    <location>
        <begin position="14"/>
        <end position="23"/>
    </location>
</feature>
<sequence>MSGEPQQDQTASEAQKKNGKEGEEGSPPSKDIEVRTPPLSLNDYTGTFTHPGYGNLVMKQIEDRLSMPLNLEPAAKEIEFEQVKAAIAGG</sequence>
<dbReference type="EMBL" id="AHKH01000025">
    <property type="protein sequence ID" value="EHQ62129.1"/>
    <property type="molecule type" value="Genomic_DNA"/>
</dbReference>
<feature type="domain" description="Peptidase S12 Pab87-related C-terminal" evidence="2">
    <location>
        <begin position="32"/>
        <end position="83"/>
    </location>
</feature>
<evidence type="ECO:0000256" key="1">
    <source>
        <dbReference type="SAM" id="MobiDB-lite"/>
    </source>
</evidence>
<name>H3SFU7_9BACL</name>